<evidence type="ECO:0000313" key="1">
    <source>
        <dbReference type="EMBL" id="SCO89729.1"/>
    </source>
</evidence>
<accession>A0A2H3U6Q1</accession>
<dbReference type="Proteomes" id="UP000219369">
    <property type="component" value="Unassembled WGS sequence"/>
</dbReference>
<sequence length="118" mass="13564">MDWCVFRPWNYINGPAYDGADIADEGLPPSHLLKPSYGLKPAWKDSVEERSAPEPAPVAPTTKKYWERELQWKKEDRIYIKILRPTTQEVVLRGGSGHARFRPPRLLLVFQNTADMVS</sequence>
<organism evidence="1 2">
    <name type="scientific">Fusarium oxysporum</name>
    <name type="common">Fusarium vascular wilt</name>
    <dbReference type="NCBI Taxonomy" id="5507"/>
    <lineage>
        <taxon>Eukaryota</taxon>
        <taxon>Fungi</taxon>
        <taxon>Dikarya</taxon>
        <taxon>Ascomycota</taxon>
        <taxon>Pezizomycotina</taxon>
        <taxon>Sordariomycetes</taxon>
        <taxon>Hypocreomycetidae</taxon>
        <taxon>Hypocreales</taxon>
        <taxon>Nectriaceae</taxon>
        <taxon>Fusarium</taxon>
        <taxon>Fusarium oxysporum species complex</taxon>
    </lineage>
</organism>
<proteinExistence type="predicted"/>
<dbReference type="OrthoDB" id="4986667at2759"/>
<dbReference type="AlphaFoldDB" id="A0A2H3U6Q1"/>
<gene>
    <name evidence="1" type="ORF">FRV6_13857</name>
</gene>
<evidence type="ECO:0000313" key="2">
    <source>
        <dbReference type="Proteomes" id="UP000219369"/>
    </source>
</evidence>
<reference evidence="2" key="1">
    <citation type="submission" date="2016-09" db="EMBL/GenBank/DDBJ databases">
        <authorList>
            <person name="Guldener U."/>
        </authorList>
    </citation>
    <scope>NUCLEOTIDE SEQUENCE [LARGE SCALE GENOMIC DNA]</scope>
    <source>
        <strain evidence="2">V64-1</strain>
    </source>
</reference>
<dbReference type="VEuPathDB" id="FungiDB:FOZG_11666"/>
<name>A0A2H3U6Q1_FUSOX</name>
<dbReference type="VEuPathDB" id="FungiDB:FOIG_04087"/>
<dbReference type="EMBL" id="FMJY01000008">
    <property type="protein sequence ID" value="SCO89729.1"/>
    <property type="molecule type" value="Genomic_DNA"/>
</dbReference>
<protein>
    <submittedName>
        <fullName evidence="1">Uncharacterized protein</fullName>
    </submittedName>
</protein>